<gene>
    <name evidence="3 5" type="ORF">BDZ99DRAFT_459664</name>
</gene>
<protein>
    <submittedName>
        <fullName evidence="3 5">NAD(P)-binding protein</fullName>
    </submittedName>
</protein>
<dbReference type="Proteomes" id="UP000504636">
    <property type="component" value="Unplaced"/>
</dbReference>
<sequence length="182" mass="19791">MALEVPITDFTPTIHKTPYPAISPTRKELNQAGKNVLITGGGTGIGKATARNFVLASAATVIIVGRRPDVLKAAGAELEREATAVKSPTKIIVRSCDMTKSSEVNALWDDLKAQGTTVNVLVLNAAKFSETKPLFELGIEEVWSQMEANVKGPLQFAERFYKQDDKSEKVSIFDLVTTIRDN</sequence>
<dbReference type="InterPro" id="IPR002347">
    <property type="entry name" value="SDR_fam"/>
</dbReference>
<keyword evidence="4" id="KW-1185">Reference proteome</keyword>
<dbReference type="Gene3D" id="3.40.50.720">
    <property type="entry name" value="NAD(P)-binding Rossmann-like Domain"/>
    <property type="match status" value="1"/>
</dbReference>
<name>A0A6A6Z173_9PEZI</name>
<reference evidence="3 5" key="1">
    <citation type="journal article" date="2020" name="Stud. Mycol.">
        <title>101 Dothideomycetes genomes: a test case for predicting lifestyles and emergence of pathogens.</title>
        <authorList>
            <person name="Haridas S."/>
            <person name="Albert R."/>
            <person name="Binder M."/>
            <person name="Bloem J."/>
            <person name="Labutti K."/>
            <person name="Salamov A."/>
            <person name="Andreopoulos B."/>
            <person name="Baker S."/>
            <person name="Barry K."/>
            <person name="Bills G."/>
            <person name="Bluhm B."/>
            <person name="Cannon C."/>
            <person name="Castanera R."/>
            <person name="Culley D."/>
            <person name="Daum C."/>
            <person name="Ezra D."/>
            <person name="Gonzalez J."/>
            <person name="Henrissat B."/>
            <person name="Kuo A."/>
            <person name="Liang C."/>
            <person name="Lipzen A."/>
            <person name="Lutzoni F."/>
            <person name="Magnuson J."/>
            <person name="Mondo S."/>
            <person name="Nolan M."/>
            <person name="Ohm R."/>
            <person name="Pangilinan J."/>
            <person name="Park H.-J."/>
            <person name="Ramirez L."/>
            <person name="Alfaro M."/>
            <person name="Sun H."/>
            <person name="Tritt A."/>
            <person name="Yoshinaga Y."/>
            <person name="Zwiers L.-H."/>
            <person name="Turgeon B."/>
            <person name="Goodwin S."/>
            <person name="Spatafora J."/>
            <person name="Crous P."/>
            <person name="Grigoriev I."/>
        </authorList>
    </citation>
    <scope>NUCLEOTIDE SEQUENCE</scope>
    <source>
        <strain evidence="3 5">CBS 304.34</strain>
    </source>
</reference>
<keyword evidence="2" id="KW-0560">Oxidoreductase</keyword>
<reference evidence="5" key="3">
    <citation type="submission" date="2025-04" db="UniProtKB">
        <authorList>
            <consortium name="RefSeq"/>
        </authorList>
    </citation>
    <scope>IDENTIFICATION</scope>
    <source>
        <strain evidence="5">CBS 304.34</strain>
    </source>
</reference>
<dbReference type="GeneID" id="54460105"/>
<reference evidence="5" key="2">
    <citation type="submission" date="2020-04" db="EMBL/GenBank/DDBJ databases">
        <authorList>
            <consortium name="NCBI Genome Project"/>
        </authorList>
    </citation>
    <scope>NUCLEOTIDE SEQUENCE</scope>
    <source>
        <strain evidence="5">CBS 304.34</strain>
    </source>
</reference>
<dbReference type="PANTHER" id="PTHR42901">
    <property type="entry name" value="ALCOHOL DEHYDROGENASE"/>
    <property type="match status" value="1"/>
</dbReference>
<evidence type="ECO:0000313" key="4">
    <source>
        <dbReference type="Proteomes" id="UP000504636"/>
    </source>
</evidence>
<organism evidence="3">
    <name type="scientific">Mytilinidion resinicola</name>
    <dbReference type="NCBI Taxonomy" id="574789"/>
    <lineage>
        <taxon>Eukaryota</taxon>
        <taxon>Fungi</taxon>
        <taxon>Dikarya</taxon>
        <taxon>Ascomycota</taxon>
        <taxon>Pezizomycotina</taxon>
        <taxon>Dothideomycetes</taxon>
        <taxon>Pleosporomycetidae</taxon>
        <taxon>Mytilinidiales</taxon>
        <taxon>Mytilinidiaceae</taxon>
        <taxon>Mytilinidion</taxon>
    </lineage>
</organism>
<evidence type="ECO:0000256" key="2">
    <source>
        <dbReference type="ARBA" id="ARBA00023002"/>
    </source>
</evidence>
<dbReference type="Pfam" id="PF00106">
    <property type="entry name" value="adh_short"/>
    <property type="match status" value="1"/>
</dbReference>
<dbReference type="GO" id="GO:0016491">
    <property type="term" value="F:oxidoreductase activity"/>
    <property type="evidence" value="ECO:0007669"/>
    <property type="project" value="UniProtKB-KW"/>
</dbReference>
<dbReference type="AlphaFoldDB" id="A0A6A6Z173"/>
<dbReference type="SUPFAM" id="SSF51735">
    <property type="entry name" value="NAD(P)-binding Rossmann-fold domains"/>
    <property type="match status" value="1"/>
</dbReference>
<dbReference type="EMBL" id="MU003695">
    <property type="protein sequence ID" value="KAF2813915.1"/>
    <property type="molecule type" value="Genomic_DNA"/>
</dbReference>
<accession>A0A6A6Z173</accession>
<dbReference type="InterPro" id="IPR036291">
    <property type="entry name" value="NAD(P)-bd_dom_sf"/>
</dbReference>
<evidence type="ECO:0000313" key="3">
    <source>
        <dbReference type="EMBL" id="KAF2813915.1"/>
    </source>
</evidence>
<comment type="similarity">
    <text evidence="1">Belongs to the short-chain dehydrogenases/reductases (SDR) family.</text>
</comment>
<dbReference type="OrthoDB" id="1933717at2759"/>
<evidence type="ECO:0000256" key="1">
    <source>
        <dbReference type="ARBA" id="ARBA00006484"/>
    </source>
</evidence>
<dbReference type="RefSeq" id="XP_033580879.1">
    <property type="nucleotide sequence ID" value="XM_033719212.1"/>
</dbReference>
<dbReference type="PANTHER" id="PTHR42901:SF1">
    <property type="entry name" value="ALCOHOL DEHYDROGENASE"/>
    <property type="match status" value="1"/>
</dbReference>
<evidence type="ECO:0000313" key="5">
    <source>
        <dbReference type="RefSeq" id="XP_033580879.1"/>
    </source>
</evidence>
<proteinExistence type="inferred from homology"/>